<proteinExistence type="predicted"/>
<dbReference type="EMBL" id="CM037618">
    <property type="protein sequence ID" value="KAH8001068.1"/>
    <property type="molecule type" value="Genomic_DNA"/>
</dbReference>
<gene>
    <name evidence="1" type="ORF">K3G42_030521</name>
</gene>
<evidence type="ECO:0000313" key="2">
    <source>
        <dbReference type="Proteomes" id="UP000827872"/>
    </source>
</evidence>
<keyword evidence="2" id="KW-1185">Reference proteome</keyword>
<sequence length="213" mass="22793">MQMQRLGGAGSLGWGGKGRGGCAVPPPPRGSLTGWRGRWRGNQDHDEATRMRTFPHTTRRQGAPIRSARGQALSAHAPRPGAPPSRERARAQTRTRAPPPIPPRPSRVAEETRPAQLRLAASVAARAYRARRGPPAEGKGGPGPLALLTAEGGEACSDDAPRNGSNAQTLPVRSRPIGTVAPPLWPRYWSPPCIRSRASQSRRDLAPFTRAAE</sequence>
<protein>
    <submittedName>
        <fullName evidence="1">Uncharacterized protein</fullName>
    </submittedName>
</protein>
<organism evidence="1 2">
    <name type="scientific">Sphaerodactylus townsendi</name>
    <dbReference type="NCBI Taxonomy" id="933632"/>
    <lineage>
        <taxon>Eukaryota</taxon>
        <taxon>Metazoa</taxon>
        <taxon>Chordata</taxon>
        <taxon>Craniata</taxon>
        <taxon>Vertebrata</taxon>
        <taxon>Euteleostomi</taxon>
        <taxon>Lepidosauria</taxon>
        <taxon>Squamata</taxon>
        <taxon>Bifurcata</taxon>
        <taxon>Gekkota</taxon>
        <taxon>Sphaerodactylidae</taxon>
        <taxon>Sphaerodactylus</taxon>
    </lineage>
</organism>
<reference evidence="1" key="1">
    <citation type="submission" date="2021-08" db="EMBL/GenBank/DDBJ databases">
        <title>The first chromosome-level gecko genome reveals the dynamic sex chromosomes of Neotropical dwarf geckos (Sphaerodactylidae: Sphaerodactylus).</title>
        <authorList>
            <person name="Pinto B.J."/>
            <person name="Keating S.E."/>
            <person name="Gamble T."/>
        </authorList>
    </citation>
    <scope>NUCLEOTIDE SEQUENCE</scope>
    <source>
        <strain evidence="1">TG3544</strain>
    </source>
</reference>
<accession>A0ACB8F6W6</accession>
<evidence type="ECO:0000313" key="1">
    <source>
        <dbReference type="EMBL" id="KAH8001068.1"/>
    </source>
</evidence>
<dbReference type="Proteomes" id="UP000827872">
    <property type="component" value="Linkage Group LG05"/>
</dbReference>
<name>A0ACB8F6W6_9SAUR</name>
<comment type="caution">
    <text evidence="1">The sequence shown here is derived from an EMBL/GenBank/DDBJ whole genome shotgun (WGS) entry which is preliminary data.</text>
</comment>